<dbReference type="RefSeq" id="WP_116023752.1">
    <property type="nucleotide sequence ID" value="NZ_QTTT01000001.1"/>
</dbReference>
<comment type="caution">
    <text evidence="1">The sequence shown here is derived from an EMBL/GenBank/DDBJ whole genome shotgun (WGS) entry which is preliminary data.</text>
</comment>
<reference evidence="1 2" key="1">
    <citation type="submission" date="2018-08" db="EMBL/GenBank/DDBJ databases">
        <title>Sequencing the genomes of 1000 actinobacteria strains.</title>
        <authorList>
            <person name="Klenk H.-P."/>
        </authorList>
    </citation>
    <scope>NUCLEOTIDE SEQUENCE [LARGE SCALE GENOMIC DNA]</scope>
    <source>
        <strain evidence="1 2">DSM 43927</strain>
    </source>
</reference>
<gene>
    <name evidence="1" type="ORF">DFJ69_3757</name>
</gene>
<evidence type="ECO:0000313" key="2">
    <source>
        <dbReference type="Proteomes" id="UP000256661"/>
    </source>
</evidence>
<name>A0A3D9SW78_9ACTN</name>
<accession>A0A3D9SW78</accession>
<dbReference type="SUPFAM" id="SSF46689">
    <property type="entry name" value="Homeodomain-like"/>
    <property type="match status" value="1"/>
</dbReference>
<dbReference type="Proteomes" id="UP000256661">
    <property type="component" value="Unassembled WGS sequence"/>
</dbReference>
<dbReference type="EMBL" id="QTTT01000001">
    <property type="protein sequence ID" value="REE98273.1"/>
    <property type="molecule type" value="Genomic_DNA"/>
</dbReference>
<keyword evidence="2" id="KW-1185">Reference proteome</keyword>
<sequence length="202" mass="22257">MEEDVTLEQAVQVATRMFAGLGYDVASLDLIAEALGMPTAQLVKLTGGKRELYMMALERLTRAKYDQVRAAVDAAESERDGIHRFADAYLDFLAEHPDHLAIWSHRFSSDASDLWDVEDQYLRPMLLWGGRTLGDTVPKDIGAIPLLGIVMWCATGFASSGVLAPGHGMKQADDPETLEYFRDLLHKVIDRLLLAPAPSPSS</sequence>
<dbReference type="InterPro" id="IPR009057">
    <property type="entry name" value="Homeodomain-like_sf"/>
</dbReference>
<dbReference type="OrthoDB" id="3404594at2"/>
<dbReference type="AlphaFoldDB" id="A0A3D9SW78"/>
<evidence type="ECO:0000313" key="1">
    <source>
        <dbReference type="EMBL" id="REE98273.1"/>
    </source>
</evidence>
<proteinExistence type="predicted"/>
<protein>
    <submittedName>
        <fullName evidence="1">AcrR family transcriptional regulator</fullName>
    </submittedName>
</protein>
<dbReference type="Gene3D" id="1.10.357.10">
    <property type="entry name" value="Tetracycline Repressor, domain 2"/>
    <property type="match status" value="1"/>
</dbReference>
<organism evidence="1 2">
    <name type="scientific">Thermomonospora umbrina</name>
    <dbReference type="NCBI Taxonomy" id="111806"/>
    <lineage>
        <taxon>Bacteria</taxon>
        <taxon>Bacillati</taxon>
        <taxon>Actinomycetota</taxon>
        <taxon>Actinomycetes</taxon>
        <taxon>Streptosporangiales</taxon>
        <taxon>Thermomonosporaceae</taxon>
        <taxon>Thermomonospora</taxon>
    </lineage>
</organism>